<accession>A0A0E2BJ83</accession>
<name>A0A0E2BJ83_9LEPT</name>
<proteinExistence type="predicted"/>
<evidence type="ECO:0000313" key="1">
    <source>
        <dbReference type="EMBL" id="EKO17398.1"/>
    </source>
</evidence>
<dbReference type="EMBL" id="AHMY02000010">
    <property type="protein sequence ID" value="EKO17398.1"/>
    <property type="molecule type" value="Genomic_DNA"/>
</dbReference>
<gene>
    <name evidence="1" type="ORF">LEP1GSC081_0543</name>
</gene>
<organism evidence="1 2">
    <name type="scientific">Leptospira kirschneri str. H1</name>
    <dbReference type="NCBI Taxonomy" id="1049966"/>
    <lineage>
        <taxon>Bacteria</taxon>
        <taxon>Pseudomonadati</taxon>
        <taxon>Spirochaetota</taxon>
        <taxon>Spirochaetia</taxon>
        <taxon>Leptospirales</taxon>
        <taxon>Leptospiraceae</taxon>
        <taxon>Leptospira</taxon>
    </lineage>
</organism>
<sequence length="155" mass="18344">MMNLEKIKRYIVNGEVVHKGEFWRRGRKLSQRLEQIVIESKLNLRDIAFKYSANTEGNTQCGPLYREHLADVVKGIRNTKRYVKAIEESWKLPIETIRSIYREDKEAEKRMEKLDSNSIREFANWYKNILSSKKETSNIIKIVNIEDQNVNEIAI</sequence>
<dbReference type="Proteomes" id="UP000006253">
    <property type="component" value="Unassembled WGS sequence"/>
</dbReference>
<dbReference type="RefSeq" id="WP_004764044.1">
    <property type="nucleotide sequence ID" value="NZ_AHMY02000010.1"/>
</dbReference>
<evidence type="ECO:0000313" key="2">
    <source>
        <dbReference type="Proteomes" id="UP000006253"/>
    </source>
</evidence>
<protein>
    <submittedName>
        <fullName evidence="1">Uncharacterized protein</fullName>
    </submittedName>
</protein>
<dbReference type="AlphaFoldDB" id="A0A0E2BJ83"/>
<comment type="caution">
    <text evidence="1">The sequence shown here is derived from an EMBL/GenBank/DDBJ whole genome shotgun (WGS) entry which is preliminary data.</text>
</comment>
<reference evidence="1 2" key="1">
    <citation type="submission" date="2012-10" db="EMBL/GenBank/DDBJ databases">
        <authorList>
            <person name="Harkins D.M."/>
            <person name="Durkin A.S."/>
            <person name="Brinkac L.M."/>
            <person name="Selengut J.D."/>
            <person name="Sanka R."/>
            <person name="DePew J."/>
            <person name="Purushe J."/>
            <person name="Peacock S.J."/>
            <person name="Thaipadungpanit J."/>
            <person name="Wuthiekanun V.W."/>
            <person name="Day N.P."/>
            <person name="Vinetz J.M."/>
            <person name="Sutton G.G."/>
            <person name="Nelson W.C."/>
            <person name="Fouts D.E."/>
        </authorList>
    </citation>
    <scope>NUCLEOTIDE SEQUENCE [LARGE SCALE GENOMIC DNA]</scope>
    <source>
        <strain evidence="1 2">H1</strain>
    </source>
</reference>